<evidence type="ECO:0000259" key="1">
    <source>
        <dbReference type="Pfam" id="PF02036"/>
    </source>
</evidence>
<dbReference type="AlphaFoldDB" id="A0A841TDH5"/>
<feature type="domain" description="SCP2" evidence="1">
    <location>
        <begin position="9"/>
        <end position="104"/>
    </location>
</feature>
<sequence>MSVLEELRRMAERMNENPEAIQSFDNVFQFNLNDGGTYQAAIRDGAVSISEGAPEPSDCTLTLTSASLKKLLRDDLNAMMAFMTGALKVEGKLGLAMKLQQAIKQYV</sequence>
<dbReference type="SUPFAM" id="SSF55718">
    <property type="entry name" value="SCP-like"/>
    <property type="match status" value="1"/>
</dbReference>
<keyword evidence="3" id="KW-1185">Reference proteome</keyword>
<evidence type="ECO:0000313" key="2">
    <source>
        <dbReference type="EMBL" id="MBB6678049.1"/>
    </source>
</evidence>
<organism evidence="2 3">
    <name type="scientific">Cohnella lubricantis</name>
    <dbReference type="NCBI Taxonomy" id="2163172"/>
    <lineage>
        <taxon>Bacteria</taxon>
        <taxon>Bacillati</taxon>
        <taxon>Bacillota</taxon>
        <taxon>Bacilli</taxon>
        <taxon>Bacillales</taxon>
        <taxon>Paenibacillaceae</taxon>
        <taxon>Cohnella</taxon>
    </lineage>
</organism>
<dbReference type="GO" id="GO:0005829">
    <property type="term" value="C:cytosol"/>
    <property type="evidence" value="ECO:0007669"/>
    <property type="project" value="TreeGrafter"/>
</dbReference>
<gene>
    <name evidence="2" type="ORF">H4Q31_12085</name>
</gene>
<dbReference type="EMBL" id="JACJVN010000048">
    <property type="protein sequence ID" value="MBB6678049.1"/>
    <property type="molecule type" value="Genomic_DNA"/>
</dbReference>
<protein>
    <submittedName>
        <fullName evidence="2">SCP2 sterol-binding domain-containing protein</fullName>
    </submittedName>
</protein>
<proteinExistence type="predicted"/>
<dbReference type="PANTHER" id="PTHR10094:SF25">
    <property type="entry name" value="SCP2 STEROL-BINDING DOMAIN-CONTAINING PROTEIN 1"/>
    <property type="match status" value="1"/>
</dbReference>
<reference evidence="2 3" key="1">
    <citation type="submission" date="2020-08" db="EMBL/GenBank/DDBJ databases">
        <title>Cohnella phylogeny.</title>
        <authorList>
            <person name="Dunlap C."/>
        </authorList>
    </citation>
    <scope>NUCLEOTIDE SEQUENCE [LARGE SCALE GENOMIC DNA]</scope>
    <source>
        <strain evidence="2 3">DSM 103658</strain>
    </source>
</reference>
<name>A0A841TDH5_9BACL</name>
<accession>A0A841TDH5</accession>
<dbReference type="Proteomes" id="UP000574133">
    <property type="component" value="Unassembled WGS sequence"/>
</dbReference>
<dbReference type="InterPro" id="IPR036527">
    <property type="entry name" value="SCP2_sterol-bd_dom_sf"/>
</dbReference>
<dbReference type="InterPro" id="IPR003033">
    <property type="entry name" value="SCP2_sterol-bd_dom"/>
</dbReference>
<evidence type="ECO:0000313" key="3">
    <source>
        <dbReference type="Proteomes" id="UP000574133"/>
    </source>
</evidence>
<dbReference type="Pfam" id="PF02036">
    <property type="entry name" value="SCP2"/>
    <property type="match status" value="1"/>
</dbReference>
<dbReference type="RefSeq" id="WP_185179324.1">
    <property type="nucleotide sequence ID" value="NZ_CBCSEP010000029.1"/>
</dbReference>
<dbReference type="Gene3D" id="3.30.1050.10">
    <property type="entry name" value="SCP2 sterol-binding domain"/>
    <property type="match status" value="1"/>
</dbReference>
<comment type="caution">
    <text evidence="2">The sequence shown here is derived from an EMBL/GenBank/DDBJ whole genome shotgun (WGS) entry which is preliminary data.</text>
</comment>
<dbReference type="PANTHER" id="PTHR10094">
    <property type="entry name" value="STEROL CARRIER PROTEIN 2 SCP-2 FAMILY PROTEIN"/>
    <property type="match status" value="1"/>
</dbReference>